<dbReference type="Proteomes" id="UP000218209">
    <property type="component" value="Unassembled WGS sequence"/>
</dbReference>
<comment type="subcellular location">
    <subcellularLocation>
        <location evidence="6">Cytoplasm</location>
    </subcellularLocation>
    <subcellularLocation>
        <location evidence="6">Nucleus</location>
    </subcellularLocation>
</comment>
<evidence type="ECO:0000256" key="2">
    <source>
        <dbReference type="ARBA" id="ARBA00022490"/>
    </source>
</evidence>
<protein>
    <recommendedName>
        <fullName evidence="6">Proteasome subunit alpha type</fullName>
    </recommendedName>
</protein>
<dbReference type="InterPro" id="IPR050115">
    <property type="entry name" value="Proteasome_alpha"/>
</dbReference>
<feature type="domain" description="Proteasome alpha-type subunits" evidence="7">
    <location>
        <begin position="6"/>
        <end position="28"/>
    </location>
</feature>
<organism evidence="8 9">
    <name type="scientific">Porphyra umbilicalis</name>
    <name type="common">Purple laver</name>
    <name type="synonym">Red alga</name>
    <dbReference type="NCBI Taxonomy" id="2786"/>
    <lineage>
        <taxon>Eukaryota</taxon>
        <taxon>Rhodophyta</taxon>
        <taxon>Bangiophyceae</taxon>
        <taxon>Bangiales</taxon>
        <taxon>Bangiaceae</taxon>
        <taxon>Porphyra</taxon>
    </lineage>
</organism>
<dbReference type="AlphaFoldDB" id="A0A1X6PEJ2"/>
<keyword evidence="3 5" id="KW-0647">Proteasome</keyword>
<evidence type="ECO:0000256" key="5">
    <source>
        <dbReference type="PROSITE-ProRule" id="PRU00808"/>
    </source>
</evidence>
<evidence type="ECO:0000313" key="9">
    <source>
        <dbReference type="Proteomes" id="UP000218209"/>
    </source>
</evidence>
<accession>A0A1X6PEJ2</accession>
<comment type="subunit">
    <text evidence="6">The 26S proteasome consists of a 20S proteasome core and two 19S regulatory subunits.</text>
</comment>
<gene>
    <name evidence="8" type="ORF">BU14_0082s0054</name>
</gene>
<dbReference type="PROSITE" id="PS51475">
    <property type="entry name" value="PROTEASOME_ALPHA_2"/>
    <property type="match status" value="1"/>
</dbReference>
<evidence type="ECO:0000256" key="4">
    <source>
        <dbReference type="ARBA" id="ARBA00023242"/>
    </source>
</evidence>
<dbReference type="InterPro" id="IPR023332">
    <property type="entry name" value="Proteasome_alpha-type"/>
</dbReference>
<keyword evidence="4 6" id="KW-0539">Nucleus</keyword>
<dbReference type="Pfam" id="PF00227">
    <property type="entry name" value="Proteasome"/>
    <property type="match status" value="1"/>
</dbReference>
<comment type="similarity">
    <text evidence="5 6">Belongs to the peptidase T1A family.</text>
</comment>
<evidence type="ECO:0000259" key="7">
    <source>
        <dbReference type="PROSITE" id="PS00388"/>
    </source>
</evidence>
<dbReference type="CDD" id="cd03750">
    <property type="entry name" value="proteasome_alpha_type_2"/>
    <property type="match status" value="1"/>
</dbReference>
<dbReference type="NCBIfam" id="NF003075">
    <property type="entry name" value="PRK03996.1"/>
    <property type="match status" value="1"/>
</dbReference>
<dbReference type="GO" id="GO:0005634">
    <property type="term" value="C:nucleus"/>
    <property type="evidence" value="ECO:0007669"/>
    <property type="project" value="UniProtKB-SubCell"/>
</dbReference>
<dbReference type="PROSITE" id="PS00388">
    <property type="entry name" value="PROTEASOME_ALPHA_1"/>
    <property type="match status" value="1"/>
</dbReference>
<dbReference type="Gene3D" id="3.60.20.10">
    <property type="entry name" value="Glutamine Phosphoribosylpyrophosphate, subunit 1, domain 1"/>
    <property type="match status" value="1"/>
</dbReference>
<comment type="function">
    <text evidence="1">The proteasome is a multicatalytic proteinase complex which is characterized by its ability to cleave peptides with Arg, Phe, Tyr, Leu, and Glu adjacent to the leaving group at neutral or slightly basic pH. The proteasome has an ATP-dependent proteolytic activity.</text>
</comment>
<dbReference type="OrthoDB" id="431557at2759"/>
<name>A0A1X6PEJ2_PORUM</name>
<evidence type="ECO:0000313" key="8">
    <source>
        <dbReference type="EMBL" id="OSX79289.1"/>
    </source>
</evidence>
<dbReference type="GO" id="GO:0006511">
    <property type="term" value="P:ubiquitin-dependent protein catabolic process"/>
    <property type="evidence" value="ECO:0007669"/>
    <property type="project" value="InterPro"/>
</dbReference>
<dbReference type="InterPro" id="IPR029055">
    <property type="entry name" value="Ntn_hydrolases_N"/>
</dbReference>
<keyword evidence="9" id="KW-1185">Reference proteome</keyword>
<dbReference type="SMART" id="SM00948">
    <property type="entry name" value="Proteasome_A_N"/>
    <property type="match status" value="1"/>
</dbReference>
<keyword evidence="2 6" id="KW-0963">Cytoplasm</keyword>
<dbReference type="InterPro" id="IPR001353">
    <property type="entry name" value="Proteasome_sua/b"/>
</dbReference>
<dbReference type="EMBL" id="KV918794">
    <property type="protein sequence ID" value="OSX79289.1"/>
    <property type="molecule type" value="Genomic_DNA"/>
</dbReference>
<dbReference type="SUPFAM" id="SSF56235">
    <property type="entry name" value="N-terminal nucleophile aminohydrolases (Ntn hydrolases)"/>
    <property type="match status" value="1"/>
</dbReference>
<sequence length="235" mass="25659">MGESDYSFSLTTFSPSGKLVQIEYALNAVAAGATSLGIKAKNGIVLATEKRLPSPLMDESTIDKVTSITANIGMVYAGMGPDSRVLLKKARNYAQSYYRVYKESIPVSQLVRQVASVMQEFTQSGGVRPFGVSLLVAGFDDEGPHLYQVDPSGSYFAWKASAIGKNMVNGKTFLEKRYSDDMELEDAIHTALLTIKEGFEGQVTENNIEVGIVSDDLKFKKLTPAEVKDYLSEVE</sequence>
<dbReference type="FunFam" id="3.60.20.10:FF:000028">
    <property type="entry name" value="Proteasome subunit alpha type"/>
    <property type="match status" value="1"/>
</dbReference>
<evidence type="ECO:0000256" key="6">
    <source>
        <dbReference type="RuleBase" id="RU000551"/>
    </source>
</evidence>
<evidence type="ECO:0000256" key="1">
    <source>
        <dbReference type="ARBA" id="ARBA00002000"/>
    </source>
</evidence>
<dbReference type="InterPro" id="IPR000426">
    <property type="entry name" value="Proteasome_asu_N"/>
</dbReference>
<dbReference type="GO" id="GO:0019773">
    <property type="term" value="C:proteasome core complex, alpha-subunit complex"/>
    <property type="evidence" value="ECO:0007669"/>
    <property type="project" value="UniProtKB-UniRule"/>
</dbReference>
<dbReference type="PANTHER" id="PTHR11599">
    <property type="entry name" value="PROTEASOME SUBUNIT ALPHA/BETA"/>
    <property type="match status" value="1"/>
</dbReference>
<evidence type="ECO:0000256" key="3">
    <source>
        <dbReference type="ARBA" id="ARBA00022942"/>
    </source>
</evidence>
<reference evidence="8 9" key="1">
    <citation type="submission" date="2017-03" db="EMBL/GenBank/DDBJ databases">
        <title>WGS assembly of Porphyra umbilicalis.</title>
        <authorList>
            <person name="Brawley S.H."/>
            <person name="Blouin N.A."/>
            <person name="Ficko-Blean E."/>
            <person name="Wheeler G.L."/>
            <person name="Lohr M."/>
            <person name="Goodson H.V."/>
            <person name="Jenkins J.W."/>
            <person name="Blaby-Haas C.E."/>
            <person name="Helliwell K.E."/>
            <person name="Chan C."/>
            <person name="Marriage T."/>
            <person name="Bhattacharya D."/>
            <person name="Klein A.S."/>
            <person name="Badis Y."/>
            <person name="Brodie J."/>
            <person name="Cao Y."/>
            <person name="Collen J."/>
            <person name="Dittami S.M."/>
            <person name="Gachon C.M."/>
            <person name="Green B.R."/>
            <person name="Karpowicz S."/>
            <person name="Kim J.W."/>
            <person name="Kudahl U."/>
            <person name="Lin S."/>
            <person name="Michel G."/>
            <person name="Mittag M."/>
            <person name="Olson B.J."/>
            <person name="Pangilinan J."/>
            <person name="Peng Y."/>
            <person name="Qiu H."/>
            <person name="Shu S."/>
            <person name="Singer J.T."/>
            <person name="Smith A.G."/>
            <person name="Sprecher B.N."/>
            <person name="Wagner V."/>
            <person name="Wang W."/>
            <person name="Wang Z.-Y."/>
            <person name="Yan J."/>
            <person name="Yarish C."/>
            <person name="Zoeuner-Riek S."/>
            <person name="Zhuang Y."/>
            <person name="Zou Y."/>
            <person name="Lindquist E.A."/>
            <person name="Grimwood J."/>
            <person name="Barry K."/>
            <person name="Rokhsar D.S."/>
            <person name="Schmutz J."/>
            <person name="Stiller J.W."/>
            <person name="Grossman A.R."/>
            <person name="Prochnik S.E."/>
        </authorList>
    </citation>
    <scope>NUCLEOTIDE SEQUENCE [LARGE SCALE GENOMIC DNA]</scope>
    <source>
        <strain evidence="8">4086291</strain>
    </source>
</reference>
<dbReference type="Pfam" id="PF10584">
    <property type="entry name" value="Proteasome_A_N"/>
    <property type="match status" value="1"/>
</dbReference>
<dbReference type="GO" id="GO:0005737">
    <property type="term" value="C:cytoplasm"/>
    <property type="evidence" value="ECO:0007669"/>
    <property type="project" value="UniProtKB-SubCell"/>
</dbReference>
<proteinExistence type="inferred from homology"/>